<accession>A0AAN6DVM8</accession>
<dbReference type="InterPro" id="IPR011234">
    <property type="entry name" value="Fumarylacetoacetase-like_C"/>
</dbReference>
<sequence>MTFDRLIRFADETGSVRYGELTAELAANQIVGIEVDVLEGHPFEALSRTGEKATVKKLLSPLESVPIFECIGLNYRQHASEAKLSIAEHPVVFTKPGDALNGPLDDVLIHKDIQTQLDYEGELCVIIGKDGKNIKEADALEYVLGYAIGNDVSARNFQLPPFSGGQFGYAKSFDGFAPIGPAITSKNVIPDPHQLEYVTIVDGETRQKTPTSDMIWTVPQIITHLSRNTTLRMGTVIMTGTPSGVGLFIPNGFLKDGSVVEVKCTKIGSIQNKMVFE</sequence>
<feature type="domain" description="Fumarylacetoacetase-like C-terminal" evidence="3">
    <location>
        <begin position="70"/>
        <end position="274"/>
    </location>
</feature>
<evidence type="ECO:0000313" key="4">
    <source>
        <dbReference type="EMBL" id="KAI1613499.1"/>
    </source>
</evidence>
<dbReference type="Gene3D" id="3.90.850.10">
    <property type="entry name" value="Fumarylacetoacetase-like, C-terminal domain"/>
    <property type="match status" value="1"/>
</dbReference>
<keyword evidence="5" id="KW-1185">Reference proteome</keyword>
<dbReference type="GO" id="GO:0018773">
    <property type="term" value="F:acetylpyruvate hydrolase activity"/>
    <property type="evidence" value="ECO:0007669"/>
    <property type="project" value="TreeGrafter"/>
</dbReference>
<dbReference type="FunFam" id="3.90.850.10:FF:000002">
    <property type="entry name" value="2-hydroxyhepta-2,4-diene-1,7-dioate isomerase"/>
    <property type="match status" value="1"/>
</dbReference>
<dbReference type="GO" id="GO:0046872">
    <property type="term" value="F:metal ion binding"/>
    <property type="evidence" value="ECO:0007669"/>
    <property type="project" value="UniProtKB-KW"/>
</dbReference>
<dbReference type="EMBL" id="MU404354">
    <property type="protein sequence ID" value="KAI1613499.1"/>
    <property type="molecule type" value="Genomic_DNA"/>
</dbReference>
<name>A0AAN6DVM8_9EURO</name>
<dbReference type="PANTHER" id="PTHR11820:SF7">
    <property type="entry name" value="ACYLPYRUVASE FAHD1, MITOCHONDRIAL"/>
    <property type="match status" value="1"/>
</dbReference>
<evidence type="ECO:0000256" key="1">
    <source>
        <dbReference type="ARBA" id="ARBA00010211"/>
    </source>
</evidence>
<comment type="similarity">
    <text evidence="1">Belongs to the FAH family.</text>
</comment>
<evidence type="ECO:0000259" key="3">
    <source>
        <dbReference type="Pfam" id="PF01557"/>
    </source>
</evidence>
<comment type="caution">
    <text evidence="4">The sequence shown here is derived from an EMBL/GenBank/DDBJ whole genome shotgun (WGS) entry which is preliminary data.</text>
</comment>
<dbReference type="GO" id="GO:0006107">
    <property type="term" value="P:oxaloacetate metabolic process"/>
    <property type="evidence" value="ECO:0007669"/>
    <property type="project" value="UniProtKB-ARBA"/>
</dbReference>
<evidence type="ECO:0000313" key="5">
    <source>
        <dbReference type="Proteomes" id="UP001203852"/>
    </source>
</evidence>
<reference evidence="4" key="1">
    <citation type="journal article" date="2022" name="bioRxiv">
        <title>Deciphering the potential niche of two novel black yeast fungi from a biological soil crust based on their genomes, phenotypes, and melanin regulation.</title>
        <authorList>
            <consortium name="DOE Joint Genome Institute"/>
            <person name="Carr E.C."/>
            <person name="Barton Q."/>
            <person name="Grambo S."/>
            <person name="Sullivan M."/>
            <person name="Renfro C.M."/>
            <person name="Kuo A."/>
            <person name="Pangilinan J."/>
            <person name="Lipzen A."/>
            <person name="Keymanesh K."/>
            <person name="Savage E."/>
            <person name="Barry K."/>
            <person name="Grigoriev I.V."/>
            <person name="Riekhof W.R."/>
            <person name="Harris S.S."/>
        </authorList>
    </citation>
    <scope>NUCLEOTIDE SEQUENCE</scope>
    <source>
        <strain evidence="4">JF 03-4F</strain>
    </source>
</reference>
<dbReference type="Proteomes" id="UP001203852">
    <property type="component" value="Unassembled WGS sequence"/>
</dbReference>
<dbReference type="SUPFAM" id="SSF56529">
    <property type="entry name" value="FAH"/>
    <property type="match status" value="1"/>
</dbReference>
<dbReference type="PANTHER" id="PTHR11820">
    <property type="entry name" value="ACYLPYRUVASE"/>
    <property type="match status" value="1"/>
</dbReference>
<organism evidence="4 5">
    <name type="scientific">Exophiala viscosa</name>
    <dbReference type="NCBI Taxonomy" id="2486360"/>
    <lineage>
        <taxon>Eukaryota</taxon>
        <taxon>Fungi</taxon>
        <taxon>Dikarya</taxon>
        <taxon>Ascomycota</taxon>
        <taxon>Pezizomycotina</taxon>
        <taxon>Eurotiomycetes</taxon>
        <taxon>Chaetothyriomycetidae</taxon>
        <taxon>Chaetothyriales</taxon>
        <taxon>Herpotrichiellaceae</taxon>
        <taxon>Exophiala</taxon>
    </lineage>
</organism>
<dbReference type="AlphaFoldDB" id="A0AAN6DVM8"/>
<keyword evidence="2" id="KW-0479">Metal-binding</keyword>
<dbReference type="Pfam" id="PF01557">
    <property type="entry name" value="FAA_hydrolase"/>
    <property type="match status" value="1"/>
</dbReference>
<dbReference type="GO" id="GO:0050163">
    <property type="term" value="F:oxaloacetate tautomerase activity"/>
    <property type="evidence" value="ECO:0007669"/>
    <property type="project" value="UniProtKB-ARBA"/>
</dbReference>
<dbReference type="InterPro" id="IPR036663">
    <property type="entry name" value="Fumarylacetoacetase_C_sf"/>
</dbReference>
<protein>
    <recommendedName>
        <fullName evidence="3">Fumarylacetoacetase-like C-terminal domain-containing protein</fullName>
    </recommendedName>
</protein>
<evidence type="ECO:0000256" key="2">
    <source>
        <dbReference type="ARBA" id="ARBA00022723"/>
    </source>
</evidence>
<gene>
    <name evidence="4" type="ORF">EDD36DRAFT_266729</name>
</gene>
<proteinExistence type="inferred from homology"/>